<gene>
    <name evidence="5" type="ORF">K505DRAFT_376578</name>
</gene>
<dbReference type="Gene3D" id="3.40.50.300">
    <property type="entry name" value="P-loop containing nucleotide triphosphate hydrolases"/>
    <property type="match status" value="1"/>
</dbReference>
<reference evidence="5" key="1">
    <citation type="journal article" date="2020" name="Stud. Mycol.">
        <title>101 Dothideomycetes genomes: a test case for predicting lifestyles and emergence of pathogens.</title>
        <authorList>
            <person name="Haridas S."/>
            <person name="Albert R."/>
            <person name="Binder M."/>
            <person name="Bloem J."/>
            <person name="Labutti K."/>
            <person name="Salamov A."/>
            <person name="Andreopoulos B."/>
            <person name="Baker S."/>
            <person name="Barry K."/>
            <person name="Bills G."/>
            <person name="Bluhm B."/>
            <person name="Cannon C."/>
            <person name="Castanera R."/>
            <person name="Culley D."/>
            <person name="Daum C."/>
            <person name="Ezra D."/>
            <person name="Gonzalez J."/>
            <person name="Henrissat B."/>
            <person name="Kuo A."/>
            <person name="Liang C."/>
            <person name="Lipzen A."/>
            <person name="Lutzoni F."/>
            <person name="Magnuson J."/>
            <person name="Mondo S."/>
            <person name="Nolan M."/>
            <person name="Ohm R."/>
            <person name="Pangilinan J."/>
            <person name="Park H.-J."/>
            <person name="Ramirez L."/>
            <person name="Alfaro M."/>
            <person name="Sun H."/>
            <person name="Tritt A."/>
            <person name="Yoshinaga Y."/>
            <person name="Zwiers L.-H."/>
            <person name="Turgeon B."/>
            <person name="Goodwin S."/>
            <person name="Spatafora J."/>
            <person name="Crous P."/>
            <person name="Grigoriev I."/>
        </authorList>
    </citation>
    <scope>NUCLEOTIDE SEQUENCE</scope>
    <source>
        <strain evidence="5">CBS 109.77</strain>
    </source>
</reference>
<organism evidence="5 6">
    <name type="scientific">Melanomma pulvis-pyrius CBS 109.77</name>
    <dbReference type="NCBI Taxonomy" id="1314802"/>
    <lineage>
        <taxon>Eukaryota</taxon>
        <taxon>Fungi</taxon>
        <taxon>Dikarya</taxon>
        <taxon>Ascomycota</taxon>
        <taxon>Pezizomycotina</taxon>
        <taxon>Dothideomycetes</taxon>
        <taxon>Pleosporomycetidae</taxon>
        <taxon>Pleosporales</taxon>
        <taxon>Melanommataceae</taxon>
        <taxon>Melanomma</taxon>
    </lineage>
</organism>
<dbReference type="InterPro" id="IPR002110">
    <property type="entry name" value="Ankyrin_rpt"/>
</dbReference>
<evidence type="ECO:0000256" key="2">
    <source>
        <dbReference type="ARBA" id="ARBA00023043"/>
    </source>
</evidence>
<dbReference type="InterPro" id="IPR029058">
    <property type="entry name" value="AB_hydrolase_fold"/>
</dbReference>
<accession>A0A6A6X5U1</accession>
<dbReference type="SMART" id="SM00248">
    <property type="entry name" value="ANK"/>
    <property type="match status" value="9"/>
</dbReference>
<feature type="repeat" description="ANK" evidence="3">
    <location>
        <begin position="1072"/>
        <end position="1097"/>
    </location>
</feature>
<keyword evidence="2 3" id="KW-0040">ANK repeat</keyword>
<evidence type="ECO:0000313" key="5">
    <source>
        <dbReference type="EMBL" id="KAF2791689.1"/>
    </source>
</evidence>
<dbReference type="SUPFAM" id="SSF48403">
    <property type="entry name" value="Ankyrin repeat"/>
    <property type="match status" value="1"/>
</dbReference>
<feature type="repeat" description="ANK" evidence="3">
    <location>
        <begin position="1038"/>
        <end position="1060"/>
    </location>
</feature>
<proteinExistence type="predicted"/>
<dbReference type="Pfam" id="PF12796">
    <property type="entry name" value="Ank_2"/>
    <property type="match status" value="3"/>
</dbReference>
<dbReference type="InterPro" id="IPR056884">
    <property type="entry name" value="NPHP3-like_N"/>
</dbReference>
<evidence type="ECO:0000256" key="1">
    <source>
        <dbReference type="ARBA" id="ARBA00022737"/>
    </source>
</evidence>
<feature type="repeat" description="ANK" evidence="3">
    <location>
        <begin position="1174"/>
        <end position="1207"/>
    </location>
</feature>
<evidence type="ECO:0000313" key="6">
    <source>
        <dbReference type="Proteomes" id="UP000799757"/>
    </source>
</evidence>
<sequence>MASTTSNVAFSDARSSLQAHTINGSVEFHLQPGTLQELLSENGTLSSQLDTGAGSAGHLRLSNGWMKTQFFSSQLLRISLRFIWRSLTPESYESNAMLGLRKKLRKLKGKEPAPDVSGRISSPAAFLAGVSVSQRTHKVLFLLSKNEPPDDSKDRIGVDIVAIHGLNGDAYTTWQHENGTLWLRDLLLSALPGSRVFTYGYPSELFWSNSVATLRDYSRNLLISLAAVSEGKQRPIIFVCHSLRAIVCKQALVLAHGDDRLYGDILSATSAIVFFGTPHRGSKGADLGKIVGRVVNMCLRASQTAGIPGSIRDDLLTTLGSNSRALSDLAVSSRNRLKNLEIVTFCETETLPELSELVVDQYSAIMEIPREDIISLYANHRTMCRFGGATDDNYSYALNAIKRLARTALSNQEMATKANRTSSNQSLSEAERSCMVLLNSIYLAEYKAELPKPVQGTCSWILSHPAYLTWINTEETRLLWVTGEPGCGITMLSAYLTEHLTLGRATPVRPQVFFFFWDDKVKSQRDANAILRGILYQILQQHRKLIKHVKTRFEIDGPSLANSFPALWELFRKLVADLTSGSVGVIVDAIDECEVRTRNSFLNAVMQLVNEPQDIHRQPQNCIKFLITSRPSLSNAYNLTGVMKNRLLMEQNQSNISEDVKLVIRSKVGEIANKFHCNDETKNYLDQVLYSKSDQSFLWLNMVLHSLEGSPKVSKSLLGISSENREDAGKILRLLIGSWRHLTLMEINTACTIDQEHKSVADVVDDLQLSISSTLQSIVGSFVRIKNVNQGSNADSKVSLIHQSAKEYLTDLSLRSTDKIVQRLAIPLVDAALSISQSCIQYLLLQDFQSDILAPERTSLETSSLTSLPSFPFTDFDTTGSDNPLGLDDHLGLDNFFKDPQNMDEEQCILLAQQYTFFDYSATHWAEHYSVCEGIAQRLVQEAVRQLTASPSCILTNWLKYYWIKNNMECLFPDSFETIEVAAFFNLTMLLPETLEKAGFDSEVRKNRALFWAARMCSLDSIRVLLQHGANPNGIGIDGQTPLTINAQYGHLDAVQILLSEPRTEITLRGKSGRSALSFAAGNGHLEIVEALLDRGAFRPDEQDNTHWTPLFWAVQGDHASIVQSLLKQPLVDINQVDKSGRSVLSWAAGEGSRGSLKVLLRHSSVDLKLKDAKGRSPLSWAAGNGQREVVRTLMHQTGIDKATKDNDLRNAISWACQGGHTDTLRTLLKNECGGEDDVDVDVWTPLLWALFIRSAATVEALLSTRRVQIDRQDSYGRTALIWAASYGYLDVVQLLVSWKASLHLKNRGGQTAADVARLEGQTEVWEFLDGQRDKDAERIVQL</sequence>
<feature type="repeat" description="ANK" evidence="3">
    <location>
        <begin position="1276"/>
        <end position="1308"/>
    </location>
</feature>
<dbReference type="InterPro" id="IPR036770">
    <property type="entry name" value="Ankyrin_rpt-contain_sf"/>
</dbReference>
<dbReference type="Pfam" id="PF24883">
    <property type="entry name" value="NPHP3_N"/>
    <property type="match status" value="1"/>
</dbReference>
<evidence type="ECO:0000256" key="3">
    <source>
        <dbReference type="PROSITE-ProRule" id="PRU00023"/>
    </source>
</evidence>
<dbReference type="PANTHER" id="PTHR24198:SF165">
    <property type="entry name" value="ANKYRIN REPEAT-CONTAINING PROTEIN-RELATED"/>
    <property type="match status" value="1"/>
</dbReference>
<keyword evidence="1" id="KW-0677">Repeat</keyword>
<dbReference type="Proteomes" id="UP000799757">
    <property type="component" value="Unassembled WGS sequence"/>
</dbReference>
<dbReference type="EMBL" id="MU002006">
    <property type="protein sequence ID" value="KAF2791689.1"/>
    <property type="molecule type" value="Genomic_DNA"/>
</dbReference>
<keyword evidence="6" id="KW-1185">Reference proteome</keyword>
<dbReference type="SUPFAM" id="SSF53474">
    <property type="entry name" value="alpha/beta-Hydrolases"/>
    <property type="match status" value="1"/>
</dbReference>
<feature type="domain" description="Nephrocystin 3-like N-terminal" evidence="4">
    <location>
        <begin position="456"/>
        <end position="630"/>
    </location>
</feature>
<dbReference type="PROSITE" id="PS50297">
    <property type="entry name" value="ANK_REP_REGION"/>
    <property type="match status" value="3"/>
</dbReference>
<dbReference type="PROSITE" id="PS50088">
    <property type="entry name" value="ANK_REPEAT"/>
    <property type="match status" value="4"/>
</dbReference>
<protein>
    <submittedName>
        <fullName evidence="5">Ankyrin</fullName>
    </submittedName>
</protein>
<evidence type="ECO:0000259" key="4">
    <source>
        <dbReference type="Pfam" id="PF24883"/>
    </source>
</evidence>
<dbReference type="SUPFAM" id="SSF52540">
    <property type="entry name" value="P-loop containing nucleoside triphosphate hydrolases"/>
    <property type="match status" value="1"/>
</dbReference>
<dbReference type="Gene3D" id="3.40.50.1820">
    <property type="entry name" value="alpha/beta hydrolase"/>
    <property type="match status" value="1"/>
</dbReference>
<dbReference type="InterPro" id="IPR027417">
    <property type="entry name" value="P-loop_NTPase"/>
</dbReference>
<dbReference type="PANTHER" id="PTHR24198">
    <property type="entry name" value="ANKYRIN REPEAT AND PROTEIN KINASE DOMAIN-CONTAINING PROTEIN"/>
    <property type="match status" value="1"/>
</dbReference>
<dbReference type="OrthoDB" id="194358at2759"/>
<name>A0A6A6X5U1_9PLEO</name>
<dbReference type="Pfam" id="PF00023">
    <property type="entry name" value="Ank"/>
    <property type="match status" value="1"/>
</dbReference>
<dbReference type="Gene3D" id="1.25.40.20">
    <property type="entry name" value="Ankyrin repeat-containing domain"/>
    <property type="match status" value="1"/>
</dbReference>